<dbReference type="InterPro" id="IPR002110">
    <property type="entry name" value="Ankyrin_rpt"/>
</dbReference>
<evidence type="ECO:0000256" key="6">
    <source>
        <dbReference type="SAM" id="MobiDB-lite"/>
    </source>
</evidence>
<feature type="repeat" description="ANK" evidence="5">
    <location>
        <begin position="890"/>
        <end position="922"/>
    </location>
</feature>
<dbReference type="SMART" id="SM00248">
    <property type="entry name" value="ANK"/>
    <property type="match status" value="6"/>
</dbReference>
<dbReference type="Pfam" id="PF00023">
    <property type="entry name" value="Ank"/>
    <property type="match status" value="1"/>
</dbReference>
<organism evidence="8 9">
    <name type="scientific">Plutella xylostella</name>
    <name type="common">Diamondback moth</name>
    <name type="synonym">Plutella maculipennis</name>
    <dbReference type="NCBI Taxonomy" id="51655"/>
    <lineage>
        <taxon>Eukaryota</taxon>
        <taxon>Metazoa</taxon>
        <taxon>Ecdysozoa</taxon>
        <taxon>Arthropoda</taxon>
        <taxon>Hexapoda</taxon>
        <taxon>Insecta</taxon>
        <taxon>Pterygota</taxon>
        <taxon>Neoptera</taxon>
        <taxon>Endopterygota</taxon>
        <taxon>Lepidoptera</taxon>
        <taxon>Glossata</taxon>
        <taxon>Ditrysia</taxon>
        <taxon>Yponomeutoidea</taxon>
        <taxon>Plutellidae</taxon>
        <taxon>Plutella</taxon>
    </lineage>
</organism>
<feature type="repeat" description="ANK" evidence="5">
    <location>
        <begin position="670"/>
        <end position="702"/>
    </location>
</feature>
<feature type="compositionally biased region" description="Basic and acidic residues" evidence="6">
    <location>
        <begin position="71"/>
        <end position="81"/>
    </location>
</feature>
<dbReference type="Pfam" id="PF21533">
    <property type="entry name" value="EHMT1-2_CRR"/>
    <property type="match status" value="1"/>
</dbReference>
<evidence type="ECO:0000313" key="8">
    <source>
        <dbReference type="EMBL" id="KAG7303851.1"/>
    </source>
</evidence>
<evidence type="ECO:0000256" key="2">
    <source>
        <dbReference type="ARBA" id="ARBA00022454"/>
    </source>
</evidence>
<dbReference type="SUPFAM" id="SSF48403">
    <property type="entry name" value="Ankyrin repeat"/>
    <property type="match status" value="2"/>
</dbReference>
<dbReference type="SMART" id="SM00468">
    <property type="entry name" value="PreSET"/>
    <property type="match status" value="1"/>
</dbReference>
<dbReference type="PROSITE" id="PS50280">
    <property type="entry name" value="SET"/>
    <property type="match status" value="1"/>
</dbReference>
<dbReference type="Pfam" id="PF12796">
    <property type="entry name" value="Ank_2"/>
    <property type="match status" value="1"/>
</dbReference>
<keyword evidence="2" id="KW-0158">Chromosome</keyword>
<protein>
    <recommendedName>
        <fullName evidence="7">SET domain-containing protein</fullName>
    </recommendedName>
</protein>
<feature type="repeat" description="ANK" evidence="5">
    <location>
        <begin position="790"/>
        <end position="823"/>
    </location>
</feature>
<dbReference type="SMART" id="SM00317">
    <property type="entry name" value="SET"/>
    <property type="match status" value="1"/>
</dbReference>
<dbReference type="InterPro" id="IPR047762">
    <property type="entry name" value="EHMT_CRR"/>
</dbReference>
<dbReference type="PROSITE" id="PS50297">
    <property type="entry name" value="ANK_REP_REGION"/>
    <property type="match status" value="4"/>
</dbReference>
<keyword evidence="3" id="KW-0808">Transferase</keyword>
<dbReference type="Proteomes" id="UP000823941">
    <property type="component" value="Chromosome 15"/>
</dbReference>
<dbReference type="Pfam" id="PF00856">
    <property type="entry name" value="SET"/>
    <property type="match status" value="1"/>
</dbReference>
<dbReference type="InterPro" id="IPR036770">
    <property type="entry name" value="Ankyrin_rpt-contain_sf"/>
</dbReference>
<reference evidence="8 9" key="1">
    <citation type="submission" date="2021-06" db="EMBL/GenBank/DDBJ databases">
        <title>A haploid diamondback moth (Plutella xylostella L.) genome assembly resolves 31 chromosomes and identifies a diamide resistance mutation.</title>
        <authorList>
            <person name="Ward C.M."/>
            <person name="Perry K.D."/>
            <person name="Baker G."/>
            <person name="Powis K."/>
            <person name="Heckel D.G."/>
            <person name="Baxter S.W."/>
        </authorList>
    </citation>
    <scope>NUCLEOTIDE SEQUENCE [LARGE SCALE GENOMIC DNA]</scope>
    <source>
        <strain evidence="8 9">LV</strain>
        <tissue evidence="8">Single pupa</tissue>
    </source>
</reference>
<dbReference type="SUPFAM" id="SSF82199">
    <property type="entry name" value="SET domain"/>
    <property type="match status" value="1"/>
</dbReference>
<dbReference type="Gene3D" id="1.25.40.20">
    <property type="entry name" value="Ankyrin repeat-containing domain"/>
    <property type="match status" value="2"/>
</dbReference>
<proteinExistence type="predicted"/>
<feature type="repeat" description="ANK" evidence="5">
    <location>
        <begin position="824"/>
        <end position="856"/>
    </location>
</feature>
<comment type="subcellular location">
    <subcellularLocation>
        <location evidence="1">Chromosome</location>
    </subcellularLocation>
</comment>
<feature type="compositionally biased region" description="Acidic residues" evidence="6">
    <location>
        <begin position="307"/>
        <end position="345"/>
    </location>
</feature>
<dbReference type="EMBL" id="JAHIBW010000015">
    <property type="protein sequence ID" value="KAG7303851.1"/>
    <property type="molecule type" value="Genomic_DNA"/>
</dbReference>
<keyword evidence="5" id="KW-0040">ANK repeat</keyword>
<dbReference type="PROSITE" id="PS50088">
    <property type="entry name" value="ANK_REPEAT"/>
    <property type="match status" value="5"/>
</dbReference>
<feature type="region of interest" description="Disordered" evidence="6">
    <location>
        <begin position="722"/>
        <end position="764"/>
    </location>
</feature>
<feature type="compositionally biased region" description="Low complexity" evidence="6">
    <location>
        <begin position="413"/>
        <end position="423"/>
    </location>
</feature>
<dbReference type="Pfam" id="PF05033">
    <property type="entry name" value="Pre-SET"/>
    <property type="match status" value="1"/>
</dbReference>
<dbReference type="InterPro" id="IPR043550">
    <property type="entry name" value="EHMT1/EHMT2"/>
</dbReference>
<keyword evidence="3" id="KW-0489">Methyltransferase</keyword>
<feature type="domain" description="SET" evidence="7">
    <location>
        <begin position="1076"/>
        <end position="1206"/>
    </location>
</feature>
<dbReference type="PANTHER" id="PTHR46307:SF4">
    <property type="entry name" value="G9A, ISOFORM B"/>
    <property type="match status" value="1"/>
</dbReference>
<feature type="region of interest" description="Disordered" evidence="6">
    <location>
        <begin position="1"/>
        <end position="162"/>
    </location>
</feature>
<keyword evidence="4" id="KW-0949">S-adenosyl-L-methionine</keyword>
<dbReference type="InterPro" id="IPR046341">
    <property type="entry name" value="SET_dom_sf"/>
</dbReference>
<feature type="region of interest" description="Disordered" evidence="6">
    <location>
        <begin position="269"/>
        <end position="424"/>
    </location>
</feature>
<comment type="caution">
    <text evidence="8">The sequence shown here is derived from an EMBL/GenBank/DDBJ whole genome shotgun (WGS) entry which is preliminary data.</text>
</comment>
<dbReference type="InterPro" id="IPR007728">
    <property type="entry name" value="Pre-SET_dom"/>
</dbReference>
<dbReference type="InterPro" id="IPR001214">
    <property type="entry name" value="SET_dom"/>
</dbReference>
<feature type="compositionally biased region" description="Basic and acidic residues" evidence="6">
    <location>
        <begin position="12"/>
        <end position="49"/>
    </location>
</feature>
<feature type="repeat" description="ANK" evidence="5">
    <location>
        <begin position="857"/>
        <end position="889"/>
    </location>
</feature>
<feature type="compositionally biased region" description="Basic and acidic residues" evidence="6">
    <location>
        <begin position="359"/>
        <end position="381"/>
    </location>
</feature>
<evidence type="ECO:0000259" key="7">
    <source>
        <dbReference type="PROSITE" id="PS50280"/>
    </source>
</evidence>
<keyword evidence="9" id="KW-1185">Reference proteome</keyword>
<evidence type="ECO:0000256" key="1">
    <source>
        <dbReference type="ARBA" id="ARBA00004286"/>
    </source>
</evidence>
<accession>A0ABQ7QF61</accession>
<dbReference type="Pfam" id="PF13637">
    <property type="entry name" value="Ank_4"/>
    <property type="match status" value="1"/>
</dbReference>
<feature type="region of interest" description="Disordered" evidence="6">
    <location>
        <begin position="186"/>
        <end position="238"/>
    </location>
</feature>
<dbReference type="PANTHER" id="PTHR46307">
    <property type="entry name" value="G9A, ISOFORM B"/>
    <property type="match status" value="1"/>
</dbReference>
<feature type="compositionally biased region" description="Polar residues" evidence="6">
    <location>
        <begin position="284"/>
        <end position="294"/>
    </location>
</feature>
<feature type="compositionally biased region" description="Polar residues" evidence="6">
    <location>
        <begin position="145"/>
        <end position="156"/>
    </location>
</feature>
<dbReference type="Gene3D" id="2.170.270.10">
    <property type="entry name" value="SET domain"/>
    <property type="match status" value="1"/>
</dbReference>
<evidence type="ECO:0000256" key="5">
    <source>
        <dbReference type="PROSITE-ProRule" id="PRU00023"/>
    </source>
</evidence>
<dbReference type="CDD" id="cd20905">
    <property type="entry name" value="EHMT_ZBD"/>
    <property type="match status" value="1"/>
</dbReference>
<evidence type="ECO:0000313" key="9">
    <source>
        <dbReference type="Proteomes" id="UP000823941"/>
    </source>
</evidence>
<evidence type="ECO:0000256" key="3">
    <source>
        <dbReference type="ARBA" id="ARBA00022603"/>
    </source>
</evidence>
<evidence type="ECO:0000256" key="4">
    <source>
        <dbReference type="ARBA" id="ARBA00022691"/>
    </source>
</evidence>
<gene>
    <name evidence="8" type="ORF">JYU34_010753</name>
</gene>
<sequence length="1243" mass="136097">MDSKDPVPAVNTKEKREKSEPIHPKIVTVKEESPKKHDKSKASDEEPKPRIVLTFRSEKPGIKSSNMKIVSTEEKHEETTVRRSTRAHGADEDEAGTSKASVYESDDATSDTSSTTPKRSVRNKNKDHGDNIIASAIARKEKSYNETTPSPAPSQRLSRRIKPTAKILANKELRIGLETQNNVRLGITAPTDKSPEEGVQTRRSLRRRSPEATVSEPSSKIVSPGEVTPKKRKLQKEELEPKVTIEISPAMKEQEVRLNKMKKKHLSKLGLQAIEGEPREANEESQSMDSTNTEAVAEHLNAQNEAMDVDIEEMDEEGQDAEDEDLEDELANIYEEFDDSSDEEFSPAQQRTPRRSLRSAHDDSKSSQHRDSLDDSKEPPRRRSSRLRRPQFETSSPYASEPEEEEAPEEVSPPEGSEGSEAACPDERPAVLGACLCEAPSNVYAAPSDLEEPVFCRAIETSPSGRVGCSHPARRLGTSHAPLLRAGPRTPYALLCELHTSLLRKHMCCTTCGLFCTQGIFYRCSLGHFFHVDCGLTAPAKAAPGCPHCGLLSYQWQRPANCECRRVRLRMDCSGRRQLLHEQRVTSQPAFLSFSTLDPSQLDHEPYIPEDLLPKPPIDIKSLKAQLSGTNGEVSTAENEMKLRDAIVNFETAEELISKIMSVDVSKPSLADSCLHLAAQSGNLTAVYLLQYAGADLNAQDQGLRTPLMAAISALLEKSSKKSTDKSSKASTDKDKDTDSVSSQEKEDKESERDSTMDGDDVIKPNEENLMKVIRYLIAAGCDVNVAGPEGMTALHLAAQWGGRAVAAAILSSAAATVDARDHGGWTPLVWAAENNHPAVLTTLLSAGADASAADAEGNGALHWCALAGAAAALRLLADTGADVSAPNVHSDTPLHVAARQGHYPCVIILLARGARTDIENSAGELPVEVCRGDCQSAISLNMQLALSVRDCTKRFKLITSDISNGHETYPIPCVNEIDDSAPEPFTYVTRHVMPTRIAVDNTLPTMQGCNCTGTDCSASACSCAAVSVRRWRGGGGRLLPSFPYHEPPMIFECNYTCGCRLNHCTNTTITKLTNLGATFVRTVVFKRRRGGWGLRAARALLRGAPAAAYIGELLPADEADTRTMDQYMFGLHLKPTHIEQCVEKTQLCVDAAVYGSAARFINHSCRPNLAPVRVFTNTRDLRLPTITLFATRDIAANEELTFDYGDKFWSVKSKLFKCECGEPECRYPTVTQDESKSETVEN</sequence>
<name>A0ABQ7QF61_PLUXY</name>